<dbReference type="Proteomes" id="UP001149314">
    <property type="component" value="Unassembled WGS sequence"/>
</dbReference>
<name>A0A9X4BFD6_9ENTR</name>
<organism evidence="1 3">
    <name type="scientific">Leclercia adecarboxylata</name>
    <dbReference type="NCBI Taxonomy" id="83655"/>
    <lineage>
        <taxon>Bacteria</taxon>
        <taxon>Pseudomonadati</taxon>
        <taxon>Pseudomonadota</taxon>
        <taxon>Gammaproteobacteria</taxon>
        <taxon>Enterobacterales</taxon>
        <taxon>Enterobacteriaceae</taxon>
        <taxon>Leclercia</taxon>
    </lineage>
</organism>
<proteinExistence type="predicted"/>
<accession>A0A9X4BFD6</accession>
<reference evidence="2 4" key="2">
    <citation type="submission" date="2024-01" db="EMBL/GenBank/DDBJ databases">
        <title>Comparative Genomics of Leclercia adecarboxylata Strains Isolated from Several Sources.</title>
        <authorList>
            <person name="Yescas-Zazueta V."/>
            <person name="Balbuena-Alonso M.G."/>
            <person name="Valencia D."/>
            <person name="Mendez-Pfeiffer P.A."/>
            <person name="Ballesteros-Monrreal M.G."/>
            <person name="Rocha-Gracia R.D.C."/>
            <person name="Barrios-Villa E."/>
        </authorList>
    </citation>
    <scope>NUCLEOTIDE SEQUENCE [LARGE SCALE GENOMIC DNA]</scope>
    <source>
        <strain evidence="2 4">33MEM</strain>
    </source>
</reference>
<comment type="caution">
    <text evidence="1">The sequence shown here is derived from an EMBL/GenBank/DDBJ whole genome shotgun (WGS) entry which is preliminary data.</text>
</comment>
<dbReference type="EMBL" id="JAOURS010000021">
    <property type="protein sequence ID" value="MDC6640060.1"/>
    <property type="molecule type" value="Genomic_DNA"/>
</dbReference>
<dbReference type="EMBL" id="JAYMCU010000117">
    <property type="protein sequence ID" value="MEC3939243.1"/>
    <property type="molecule type" value="Genomic_DNA"/>
</dbReference>
<dbReference type="Proteomes" id="UP001357437">
    <property type="component" value="Unassembled WGS sequence"/>
</dbReference>
<protein>
    <submittedName>
        <fullName evidence="1">Uncharacterized protein</fullName>
    </submittedName>
</protein>
<evidence type="ECO:0000313" key="1">
    <source>
        <dbReference type="EMBL" id="MDC6640060.1"/>
    </source>
</evidence>
<evidence type="ECO:0000313" key="2">
    <source>
        <dbReference type="EMBL" id="MEC3939243.1"/>
    </source>
</evidence>
<evidence type="ECO:0000313" key="3">
    <source>
        <dbReference type="Proteomes" id="UP001149314"/>
    </source>
</evidence>
<dbReference type="AlphaFoldDB" id="A0A9X4BFD6"/>
<evidence type="ECO:0000313" key="4">
    <source>
        <dbReference type="Proteomes" id="UP001357437"/>
    </source>
</evidence>
<reference evidence="1" key="1">
    <citation type="journal article" date="2023" name="Genes Genomics">
        <title>Genomic insights of Leclercia adecarboxylata strains linked to an outbreak in public hospitals in Mexico.</title>
        <authorList>
            <person name="Barrios-Villa E."/>
            <person name="Pacheco-Flores B."/>
            <person name="Lozano-Zarain P."/>
            <person name="Del Campo-Ortega R."/>
            <person name="de Jesus Ascencio-Montiel I."/>
            <person name="Gonzalez-Leon M."/>
            <person name="Camorlinga-Ponce M."/>
            <person name="Gaytan Cervantes F.J."/>
            <person name="Gonzalez Torres C."/>
            <person name="Aguilar E."/>
            <person name="Gonzalez Ibarra J."/>
            <person name="Torres Lopez F.J."/>
            <person name="Rosas-Vargas H."/>
            <person name="Gonzalez-Bonilla C.R."/>
            <person name="Del Carmen Rocha-Gracia R."/>
        </authorList>
    </citation>
    <scope>NUCLEOTIDE SEQUENCE</scope>
    <source>
        <strain evidence="1">Lac40</strain>
    </source>
</reference>
<gene>
    <name evidence="1" type="ORF">OEZ79_17635</name>
    <name evidence="2" type="ORF">VOF76_24245</name>
</gene>
<keyword evidence="4" id="KW-1185">Reference proteome</keyword>
<dbReference type="RefSeq" id="WP_191152318.1">
    <property type="nucleotide sequence ID" value="NZ_CP060824.1"/>
</dbReference>
<sequence>MHLFRLITGRNSAAFYPPGSKEEPDAVIAVSSKTGVSSRLLALILPIDVPVGIIRGIYVFKKTIHLISVRKKMKLIKLLPLLAMIAGSSFAASPESTVKASGCLAVNDMLENLNSRESCVSVDITRTLSEGRYLAVANLSNGNIYPVRMTLSDGVITARPDTDEIDKLNQQQAQKRREEQLQKKLDYYKAHPQKESGFDKAKKAHLNLTQYHSAACRAIGEKVWDSIHENVSCQMIENAQQVSDTEQTGTAILSGPGASKFKLPVKFSVIQEDFIRVDADIAPAVLAQLKAQIEAYKEKLNQR</sequence>